<evidence type="ECO:0000256" key="1">
    <source>
        <dbReference type="ARBA" id="ARBA00004496"/>
    </source>
</evidence>
<protein>
    <submittedName>
        <fullName evidence="12">Response regulator</fullName>
    </submittedName>
</protein>
<dbReference type="PROSITE" id="PS51755">
    <property type="entry name" value="OMPR_PHOB"/>
    <property type="match status" value="1"/>
</dbReference>
<evidence type="ECO:0000256" key="8">
    <source>
        <dbReference type="PROSITE-ProRule" id="PRU00169"/>
    </source>
</evidence>
<comment type="caution">
    <text evidence="12">The sequence shown here is derived from an EMBL/GenBank/DDBJ whole genome shotgun (WGS) entry which is preliminary data.</text>
</comment>
<dbReference type="InterPro" id="IPR058124">
    <property type="entry name" value="CpxR-like_REC"/>
</dbReference>
<evidence type="ECO:0000259" key="11">
    <source>
        <dbReference type="PROSITE" id="PS51755"/>
    </source>
</evidence>
<evidence type="ECO:0000256" key="2">
    <source>
        <dbReference type="ARBA" id="ARBA00022490"/>
    </source>
</evidence>
<keyword evidence="2" id="KW-0963">Cytoplasm</keyword>
<keyword evidence="4" id="KW-0902">Two-component regulatory system</keyword>
<dbReference type="CDD" id="cd00383">
    <property type="entry name" value="trans_reg_C"/>
    <property type="match status" value="1"/>
</dbReference>
<keyword evidence="3 8" id="KW-0597">Phosphoprotein</keyword>
<feature type="modified residue" description="4-aspartylphosphate" evidence="8">
    <location>
        <position position="53"/>
    </location>
</feature>
<dbReference type="Gene3D" id="3.40.50.2300">
    <property type="match status" value="1"/>
</dbReference>
<dbReference type="SMART" id="SM00448">
    <property type="entry name" value="REC"/>
    <property type="match status" value="1"/>
</dbReference>
<evidence type="ECO:0000259" key="10">
    <source>
        <dbReference type="PROSITE" id="PS50110"/>
    </source>
</evidence>
<keyword evidence="5" id="KW-0805">Transcription regulation</keyword>
<dbReference type="RefSeq" id="WP_377148288.1">
    <property type="nucleotide sequence ID" value="NZ_JBHSUS010000001.1"/>
</dbReference>
<sequence>MAYQILLIDDDRELAALVIEFLSPQGYQLTHAEDGELGLRMARAQHYDLILLDVMMPKLDGFDVLRQLRPAVLTPVLMLTARGDDLDRILGLEMGADDYLPKPFNPRELAARIKALLRREALLTQAHSQRVLNSPSVSLDPGRQFVSCANQPVVLTGTEFATLQLLMQRAGTLVSKEDISEQVLGRKLAAFDRSIDMHISNLRKKLSDIQDAELIRTVRGASYLFLESVQ</sequence>
<evidence type="ECO:0000313" key="13">
    <source>
        <dbReference type="Proteomes" id="UP001596364"/>
    </source>
</evidence>
<evidence type="ECO:0000256" key="3">
    <source>
        <dbReference type="ARBA" id="ARBA00022553"/>
    </source>
</evidence>
<dbReference type="Gene3D" id="6.10.250.690">
    <property type="match status" value="1"/>
</dbReference>
<dbReference type="SUPFAM" id="SSF52172">
    <property type="entry name" value="CheY-like"/>
    <property type="match status" value="1"/>
</dbReference>
<dbReference type="InterPro" id="IPR036388">
    <property type="entry name" value="WH-like_DNA-bd_sf"/>
</dbReference>
<dbReference type="Pfam" id="PF00072">
    <property type="entry name" value="Response_reg"/>
    <property type="match status" value="1"/>
</dbReference>
<dbReference type="InterPro" id="IPR001789">
    <property type="entry name" value="Sig_transdc_resp-reg_receiver"/>
</dbReference>
<feature type="DNA-binding region" description="OmpR/PhoB-type" evidence="9">
    <location>
        <begin position="129"/>
        <end position="227"/>
    </location>
</feature>
<evidence type="ECO:0000256" key="4">
    <source>
        <dbReference type="ARBA" id="ARBA00023012"/>
    </source>
</evidence>
<dbReference type="InterPro" id="IPR039420">
    <property type="entry name" value="WalR-like"/>
</dbReference>
<accession>A0ABW1XHV0</accession>
<dbReference type="Gene3D" id="1.10.10.10">
    <property type="entry name" value="Winged helix-like DNA-binding domain superfamily/Winged helix DNA-binding domain"/>
    <property type="match status" value="1"/>
</dbReference>
<evidence type="ECO:0000256" key="6">
    <source>
        <dbReference type="ARBA" id="ARBA00023125"/>
    </source>
</evidence>
<keyword evidence="7" id="KW-0804">Transcription</keyword>
<dbReference type="Pfam" id="PF00486">
    <property type="entry name" value="Trans_reg_C"/>
    <property type="match status" value="1"/>
</dbReference>
<evidence type="ECO:0000256" key="7">
    <source>
        <dbReference type="ARBA" id="ARBA00023163"/>
    </source>
</evidence>
<dbReference type="Proteomes" id="UP001596364">
    <property type="component" value="Unassembled WGS sequence"/>
</dbReference>
<gene>
    <name evidence="12" type="ORF">ACFP85_01110</name>
</gene>
<feature type="domain" description="Response regulatory" evidence="10">
    <location>
        <begin position="4"/>
        <end position="117"/>
    </location>
</feature>
<dbReference type="InterPro" id="IPR001867">
    <property type="entry name" value="OmpR/PhoB-type_DNA-bd"/>
</dbReference>
<keyword evidence="13" id="KW-1185">Reference proteome</keyword>
<dbReference type="SUPFAM" id="SSF46894">
    <property type="entry name" value="C-terminal effector domain of the bipartite response regulators"/>
    <property type="match status" value="1"/>
</dbReference>
<dbReference type="PANTHER" id="PTHR48111:SF39">
    <property type="entry name" value="TRANSCRIPTIONAL REGULATORY PROTEIN CPXR"/>
    <property type="match status" value="1"/>
</dbReference>
<name>A0ABW1XHV0_9ALTE</name>
<dbReference type="EMBL" id="JBHSUS010000001">
    <property type="protein sequence ID" value="MFC6438760.1"/>
    <property type="molecule type" value="Genomic_DNA"/>
</dbReference>
<reference evidence="13" key="1">
    <citation type="journal article" date="2019" name="Int. J. Syst. Evol. Microbiol.">
        <title>The Global Catalogue of Microorganisms (GCM) 10K type strain sequencing project: providing services to taxonomists for standard genome sequencing and annotation.</title>
        <authorList>
            <consortium name="The Broad Institute Genomics Platform"/>
            <consortium name="The Broad Institute Genome Sequencing Center for Infectious Disease"/>
            <person name="Wu L."/>
            <person name="Ma J."/>
        </authorList>
    </citation>
    <scope>NUCLEOTIDE SEQUENCE [LARGE SCALE GENOMIC DNA]</scope>
    <source>
        <strain evidence="13">CGMCC 1.16031</strain>
    </source>
</reference>
<dbReference type="CDD" id="cd17623">
    <property type="entry name" value="REC_OmpR_CpxR"/>
    <property type="match status" value="1"/>
</dbReference>
<proteinExistence type="predicted"/>
<organism evidence="12 13">
    <name type="scientific">Pseudobowmanella zhangzhouensis</name>
    <dbReference type="NCBI Taxonomy" id="1537679"/>
    <lineage>
        <taxon>Bacteria</taxon>
        <taxon>Pseudomonadati</taxon>
        <taxon>Pseudomonadota</taxon>
        <taxon>Gammaproteobacteria</taxon>
        <taxon>Alteromonadales</taxon>
        <taxon>Alteromonadaceae</taxon>
    </lineage>
</organism>
<feature type="domain" description="OmpR/PhoB-type" evidence="11">
    <location>
        <begin position="129"/>
        <end position="227"/>
    </location>
</feature>
<dbReference type="PROSITE" id="PS50110">
    <property type="entry name" value="RESPONSE_REGULATORY"/>
    <property type="match status" value="1"/>
</dbReference>
<dbReference type="SMART" id="SM00862">
    <property type="entry name" value="Trans_reg_C"/>
    <property type="match status" value="1"/>
</dbReference>
<evidence type="ECO:0000256" key="9">
    <source>
        <dbReference type="PROSITE-ProRule" id="PRU01091"/>
    </source>
</evidence>
<dbReference type="InterPro" id="IPR011006">
    <property type="entry name" value="CheY-like_superfamily"/>
</dbReference>
<evidence type="ECO:0000256" key="5">
    <source>
        <dbReference type="ARBA" id="ARBA00023015"/>
    </source>
</evidence>
<dbReference type="InterPro" id="IPR016032">
    <property type="entry name" value="Sig_transdc_resp-reg_C-effctor"/>
</dbReference>
<evidence type="ECO:0000313" key="12">
    <source>
        <dbReference type="EMBL" id="MFC6438760.1"/>
    </source>
</evidence>
<keyword evidence="6 9" id="KW-0238">DNA-binding</keyword>
<dbReference type="PANTHER" id="PTHR48111">
    <property type="entry name" value="REGULATOR OF RPOS"/>
    <property type="match status" value="1"/>
</dbReference>
<comment type="subcellular location">
    <subcellularLocation>
        <location evidence="1">Cytoplasm</location>
    </subcellularLocation>
</comment>